<dbReference type="AlphaFoldDB" id="G0NMQ9"/>
<name>G0NMQ9_CAEBE</name>
<reference evidence="8" key="1">
    <citation type="submission" date="2011-07" db="EMBL/GenBank/DDBJ databases">
        <authorList>
            <consortium name="Caenorhabditis brenneri Sequencing and Analysis Consortium"/>
            <person name="Wilson R.K."/>
        </authorList>
    </citation>
    <scope>NUCLEOTIDE SEQUENCE [LARGE SCALE GENOMIC DNA]</scope>
    <source>
        <strain evidence="8">PB2801</strain>
    </source>
</reference>
<keyword evidence="2 5" id="KW-0812">Transmembrane</keyword>
<dbReference type="InParanoid" id="G0NMQ9"/>
<evidence type="ECO:0000256" key="2">
    <source>
        <dbReference type="ARBA" id="ARBA00022692"/>
    </source>
</evidence>
<organism evidence="8">
    <name type="scientific">Caenorhabditis brenneri</name>
    <name type="common">Nematode worm</name>
    <dbReference type="NCBI Taxonomy" id="135651"/>
    <lineage>
        <taxon>Eukaryota</taxon>
        <taxon>Metazoa</taxon>
        <taxon>Ecdysozoa</taxon>
        <taxon>Nematoda</taxon>
        <taxon>Chromadorea</taxon>
        <taxon>Rhabditida</taxon>
        <taxon>Rhabditina</taxon>
        <taxon>Rhabditomorpha</taxon>
        <taxon>Rhabditoidea</taxon>
        <taxon>Rhabditidae</taxon>
        <taxon>Peloderinae</taxon>
        <taxon>Caenorhabditis</taxon>
    </lineage>
</organism>
<evidence type="ECO:0000256" key="3">
    <source>
        <dbReference type="ARBA" id="ARBA00022989"/>
    </source>
</evidence>
<evidence type="ECO:0000256" key="1">
    <source>
        <dbReference type="ARBA" id="ARBA00004370"/>
    </source>
</evidence>
<dbReference type="OrthoDB" id="5790236at2759"/>
<dbReference type="CDD" id="cd00637">
    <property type="entry name" value="7tm_classA_rhodopsin-like"/>
    <property type="match status" value="1"/>
</dbReference>
<dbReference type="Gene3D" id="1.20.1070.10">
    <property type="entry name" value="Rhodopsin 7-helix transmembrane proteins"/>
    <property type="match status" value="1"/>
</dbReference>
<dbReference type="PROSITE" id="PS50262">
    <property type="entry name" value="G_PROTEIN_RECEP_F1_2"/>
    <property type="match status" value="1"/>
</dbReference>
<dbReference type="OMA" id="ICASIDA"/>
<dbReference type="InterPro" id="IPR000276">
    <property type="entry name" value="GPCR_Rhodpsn"/>
</dbReference>
<dbReference type="SUPFAM" id="SSF81321">
    <property type="entry name" value="Family A G protein-coupled receptor-like"/>
    <property type="match status" value="1"/>
</dbReference>
<dbReference type="PANTHER" id="PTHR23017">
    <property type="entry name" value="SERPENTINE RECEPTOR, CLASS X"/>
    <property type="match status" value="1"/>
</dbReference>
<dbReference type="eggNOG" id="ENOG502TIB2">
    <property type="taxonomic scope" value="Eukaryota"/>
</dbReference>
<proteinExistence type="predicted"/>
<keyword evidence="3 5" id="KW-1133">Transmembrane helix</keyword>
<comment type="subcellular location">
    <subcellularLocation>
        <location evidence="1">Membrane</location>
    </subcellularLocation>
</comment>
<evidence type="ECO:0000313" key="8">
    <source>
        <dbReference type="Proteomes" id="UP000008068"/>
    </source>
</evidence>
<keyword evidence="8" id="KW-1185">Reference proteome</keyword>
<feature type="transmembrane region" description="Helical" evidence="5">
    <location>
        <begin position="249"/>
        <end position="271"/>
    </location>
</feature>
<evidence type="ECO:0000256" key="4">
    <source>
        <dbReference type="ARBA" id="ARBA00023136"/>
    </source>
</evidence>
<feature type="transmembrane region" description="Helical" evidence="5">
    <location>
        <begin position="137"/>
        <end position="155"/>
    </location>
</feature>
<feature type="domain" description="G-protein coupled receptors family 1 profile" evidence="6">
    <location>
        <begin position="34"/>
        <end position="274"/>
    </location>
</feature>
<dbReference type="PRINTS" id="PR00237">
    <property type="entry name" value="GPCRRHODOPSN"/>
</dbReference>
<accession>G0NMQ9</accession>
<dbReference type="GO" id="GO:0016020">
    <property type="term" value="C:membrane"/>
    <property type="evidence" value="ECO:0007669"/>
    <property type="project" value="UniProtKB-SubCell"/>
</dbReference>
<evidence type="ECO:0000259" key="6">
    <source>
        <dbReference type="PROSITE" id="PS50262"/>
    </source>
</evidence>
<feature type="transmembrane region" description="Helical" evidence="5">
    <location>
        <begin position="99"/>
        <end position="117"/>
    </location>
</feature>
<evidence type="ECO:0000313" key="7">
    <source>
        <dbReference type="EMBL" id="EGT34202.1"/>
    </source>
</evidence>
<feature type="transmembrane region" description="Helical" evidence="5">
    <location>
        <begin position="180"/>
        <end position="199"/>
    </location>
</feature>
<evidence type="ECO:0000256" key="5">
    <source>
        <dbReference type="SAM" id="Phobius"/>
    </source>
</evidence>
<dbReference type="GO" id="GO:0004930">
    <property type="term" value="F:G protein-coupled receptor activity"/>
    <property type="evidence" value="ECO:0007669"/>
    <property type="project" value="InterPro"/>
</dbReference>
<feature type="transmembrane region" description="Helical" evidence="5">
    <location>
        <begin position="20"/>
        <end position="42"/>
    </location>
</feature>
<dbReference type="InterPro" id="IPR017452">
    <property type="entry name" value="GPCR_Rhodpsn_7TM"/>
</dbReference>
<feature type="transmembrane region" description="Helical" evidence="5">
    <location>
        <begin position="277"/>
        <end position="304"/>
    </location>
</feature>
<protein>
    <recommendedName>
        <fullName evidence="6">G-protein coupled receptors family 1 profile domain-containing protein</fullName>
    </recommendedName>
</protein>
<keyword evidence="4 5" id="KW-0472">Membrane</keyword>
<dbReference type="InterPro" id="IPR019430">
    <property type="entry name" value="7TM_GPCR_serpentine_rcpt_Srx"/>
</dbReference>
<dbReference type="STRING" id="135651.G0NMQ9"/>
<feature type="transmembrane region" description="Helical" evidence="5">
    <location>
        <begin position="54"/>
        <end position="79"/>
    </location>
</feature>
<dbReference type="Pfam" id="PF10328">
    <property type="entry name" value="7TM_GPCR_Srx"/>
    <property type="match status" value="1"/>
</dbReference>
<dbReference type="PANTHER" id="PTHR23017:SF3">
    <property type="entry name" value="G-PROTEIN COUPLED RECEPTORS FAMILY 1 PROFILE DOMAIN-CONTAINING PROTEIN"/>
    <property type="match status" value="1"/>
</dbReference>
<dbReference type="EMBL" id="GL379911">
    <property type="protein sequence ID" value="EGT34202.1"/>
    <property type="molecule type" value="Genomic_DNA"/>
</dbReference>
<dbReference type="Proteomes" id="UP000008068">
    <property type="component" value="Unassembled WGS sequence"/>
</dbReference>
<gene>
    <name evidence="7" type="ORF">CAEBREN_19687</name>
</gene>
<dbReference type="HOGENOM" id="CLU_059630_3_0_1"/>
<sequence>MTLFHSTTPFTYDTTTLMEATALMVSVGSAGLLSNFLAMFVIYRNPLLHNTFGLLCFSHLVSNVGMLFCFTTWPVAMILNQDNDLAHSLTGKRFGQFTIIFWWSCIIAHLAISINRYVSIVFPIKSYIWFTVSNTKYAIFCIWLIGFLVTIPYFWHDKCYVAFHAHTFQWTYAENPCGQFLSLFDFIGGVILCSFAFTIDMLTLFRLREANNVIIQSISTNIRSQSQIMGLSTQTAAEATKRRKTEIRFFTQAFTQCIVFCICLLSFHIFTLLSDSVWWQFAMVTMIWILAHSLDGLIVVLFHFRFSLCKGKHLTSTMMLNSSTNRVETTHAPAGKF</sequence>